<accession>A0A3A9VUH0</accession>
<dbReference type="InterPro" id="IPR002575">
    <property type="entry name" value="Aminoglycoside_PTrfase"/>
</dbReference>
<proteinExistence type="predicted"/>
<evidence type="ECO:0000259" key="1">
    <source>
        <dbReference type="Pfam" id="PF01636"/>
    </source>
</evidence>
<dbReference type="SUPFAM" id="SSF56112">
    <property type="entry name" value="Protein kinase-like (PK-like)"/>
    <property type="match status" value="1"/>
</dbReference>
<comment type="caution">
    <text evidence="2">The sequence shown here is derived from an EMBL/GenBank/DDBJ whole genome shotgun (WGS) entry which is preliminary data.</text>
</comment>
<dbReference type="EMBL" id="RBDY01000042">
    <property type="protein sequence ID" value="RKN13938.1"/>
    <property type="molecule type" value="Genomic_DNA"/>
</dbReference>
<organism evidence="2 5">
    <name type="scientific">Streptomyces radicis</name>
    <dbReference type="NCBI Taxonomy" id="1750517"/>
    <lineage>
        <taxon>Bacteria</taxon>
        <taxon>Bacillati</taxon>
        <taxon>Actinomycetota</taxon>
        <taxon>Actinomycetes</taxon>
        <taxon>Kitasatosporales</taxon>
        <taxon>Streptomycetaceae</taxon>
        <taxon>Streptomyces</taxon>
    </lineage>
</organism>
<dbReference type="GO" id="GO:0016740">
    <property type="term" value="F:transferase activity"/>
    <property type="evidence" value="ECO:0007669"/>
    <property type="project" value="UniProtKB-KW"/>
</dbReference>
<gene>
    <name evidence="3" type="ORF">D7318_30280</name>
    <name evidence="2" type="ORF">D7319_30325</name>
</gene>
<reference evidence="4 5" key="1">
    <citation type="submission" date="2018-09" db="EMBL/GenBank/DDBJ databases">
        <title>Streptomyces sp. nov. DS1-2, an endophytic actinomycete isolated from roots of Dendrobium scabrilingue.</title>
        <authorList>
            <person name="Kuncharoen N."/>
            <person name="Kudo T."/>
            <person name="Ohkuma M."/>
            <person name="Yuki M."/>
            <person name="Tanasupawat S."/>
        </authorList>
    </citation>
    <scope>NUCLEOTIDE SEQUENCE [LARGE SCALE GENOMIC DNA]</scope>
    <source>
        <strain evidence="2 5">AZ1-7</strain>
        <strain evidence="3 4">DS1-2</strain>
    </source>
</reference>
<sequence length="311" mass="33005">MARALEAFRVAPVGRPGVALESRSGAGVHTVRAEGGEVAYLKVTGAEAGRGPLAAARRELRFYRELAPIVPVRTPRLLGALDADDGVALLLAAGGEARDAASWTPGMWAALGRDLAALHGTPVPEAGGWGGRPDALLAALDAADAPDAADTPDAAGIGAFWAASLPRLPDLLDRRDALRARLTERQPPVLVHGDCHTDNVVHDAGSLVFCDWQETRIGRPASDLAFLQVRATPAGTTVPRALMDAYLDARPCDRDALERALVAEELAILLFLWPPFAPFNAPEAVERVRRRARALAARYLGEEVDPQARPS</sequence>
<evidence type="ECO:0000313" key="5">
    <source>
        <dbReference type="Proteomes" id="UP000275024"/>
    </source>
</evidence>
<dbReference type="Proteomes" id="UP000275024">
    <property type="component" value="Unassembled WGS sequence"/>
</dbReference>
<dbReference type="EMBL" id="RBDX01000043">
    <property type="protein sequence ID" value="RKN03823.1"/>
    <property type="molecule type" value="Genomic_DNA"/>
</dbReference>
<dbReference type="InterPro" id="IPR011009">
    <property type="entry name" value="Kinase-like_dom_sf"/>
</dbReference>
<keyword evidence="2" id="KW-0808">Transferase</keyword>
<evidence type="ECO:0000313" key="4">
    <source>
        <dbReference type="Proteomes" id="UP000268652"/>
    </source>
</evidence>
<dbReference type="Pfam" id="PF01636">
    <property type="entry name" value="APH"/>
    <property type="match status" value="1"/>
</dbReference>
<dbReference type="Proteomes" id="UP000268652">
    <property type="component" value="Unassembled WGS sequence"/>
</dbReference>
<evidence type="ECO:0000313" key="2">
    <source>
        <dbReference type="EMBL" id="RKN03823.1"/>
    </source>
</evidence>
<protein>
    <submittedName>
        <fullName evidence="2">Aminoglycoside phosphotransferase family protein</fullName>
    </submittedName>
</protein>
<feature type="domain" description="Aminoglycoside phosphotransferase" evidence="1">
    <location>
        <begin position="48"/>
        <end position="251"/>
    </location>
</feature>
<name>A0A3A9VUH0_9ACTN</name>
<evidence type="ECO:0000313" key="3">
    <source>
        <dbReference type="EMBL" id="RKN13938.1"/>
    </source>
</evidence>
<dbReference type="Gene3D" id="3.90.1200.10">
    <property type="match status" value="1"/>
</dbReference>
<keyword evidence="4" id="KW-1185">Reference proteome</keyword>
<dbReference type="AlphaFoldDB" id="A0A3A9VUH0"/>